<reference evidence="1 2" key="1">
    <citation type="journal article" date="2015" name="Genome Biol.">
        <title>Comparative genomics of Steinernema reveals deeply conserved gene regulatory networks.</title>
        <authorList>
            <person name="Dillman A.R."/>
            <person name="Macchietto M."/>
            <person name="Porter C.F."/>
            <person name="Rogers A."/>
            <person name="Williams B."/>
            <person name="Antoshechkin I."/>
            <person name="Lee M.M."/>
            <person name="Goodwin Z."/>
            <person name="Lu X."/>
            <person name="Lewis E.E."/>
            <person name="Goodrich-Blair H."/>
            <person name="Stock S.P."/>
            <person name="Adams B.J."/>
            <person name="Sternberg P.W."/>
            <person name="Mortazavi A."/>
        </authorList>
    </citation>
    <scope>NUCLEOTIDE SEQUENCE [LARGE SCALE GENOMIC DNA]</scope>
    <source>
        <strain evidence="1 2">ALL</strain>
    </source>
</reference>
<dbReference type="AlphaFoldDB" id="A0A4U5NUX9"/>
<keyword evidence="2" id="KW-1185">Reference proteome</keyword>
<sequence>MALARRVARRANYTEALRGFLFSQPGFVNSLQSSFKSKTALEGEDNGLASVLGRHSEPGARNTWGADGAANWIRRLSLSHFAGILLFNRGV</sequence>
<dbReference type="Proteomes" id="UP000298663">
    <property type="component" value="Unassembled WGS sequence"/>
</dbReference>
<name>A0A4U5NUX9_STECR</name>
<reference evidence="1 2" key="2">
    <citation type="journal article" date="2019" name="G3 (Bethesda)">
        <title>Hybrid Assembly of the Genome of the Entomopathogenic Nematode Steinernema carpocapsae Identifies the X-Chromosome.</title>
        <authorList>
            <person name="Serra L."/>
            <person name="Macchietto M."/>
            <person name="Macias-Munoz A."/>
            <person name="McGill C.J."/>
            <person name="Rodriguez I.M."/>
            <person name="Rodriguez B."/>
            <person name="Murad R."/>
            <person name="Mortazavi A."/>
        </authorList>
    </citation>
    <scope>NUCLEOTIDE SEQUENCE [LARGE SCALE GENOMIC DNA]</scope>
    <source>
        <strain evidence="1 2">ALL</strain>
    </source>
</reference>
<gene>
    <name evidence="1" type="ORF">L596_011725</name>
</gene>
<evidence type="ECO:0000313" key="1">
    <source>
        <dbReference type="EMBL" id="TKR87308.1"/>
    </source>
</evidence>
<proteinExistence type="predicted"/>
<organism evidence="1 2">
    <name type="scientific">Steinernema carpocapsae</name>
    <name type="common">Entomopathogenic nematode</name>
    <dbReference type="NCBI Taxonomy" id="34508"/>
    <lineage>
        <taxon>Eukaryota</taxon>
        <taxon>Metazoa</taxon>
        <taxon>Ecdysozoa</taxon>
        <taxon>Nematoda</taxon>
        <taxon>Chromadorea</taxon>
        <taxon>Rhabditida</taxon>
        <taxon>Tylenchina</taxon>
        <taxon>Panagrolaimomorpha</taxon>
        <taxon>Strongyloidoidea</taxon>
        <taxon>Steinernematidae</taxon>
        <taxon>Steinernema</taxon>
    </lineage>
</organism>
<accession>A0A4U5NUX9</accession>
<protein>
    <submittedName>
        <fullName evidence="1">Uncharacterized protein</fullName>
    </submittedName>
</protein>
<comment type="caution">
    <text evidence="1">The sequence shown here is derived from an EMBL/GenBank/DDBJ whole genome shotgun (WGS) entry which is preliminary data.</text>
</comment>
<dbReference type="EMBL" id="AZBU02000003">
    <property type="protein sequence ID" value="TKR87308.1"/>
    <property type="molecule type" value="Genomic_DNA"/>
</dbReference>
<evidence type="ECO:0000313" key="2">
    <source>
        <dbReference type="Proteomes" id="UP000298663"/>
    </source>
</evidence>